<proteinExistence type="predicted"/>
<dbReference type="EMBL" id="VFLP01000093">
    <property type="protein sequence ID" value="TRX88270.1"/>
    <property type="molecule type" value="Genomic_DNA"/>
</dbReference>
<keyword evidence="2" id="KW-1185">Reference proteome</keyword>
<reference evidence="2" key="1">
    <citation type="submission" date="2019-06" db="EMBL/GenBank/DDBJ databases">
        <title>Draft genome sequence of the griseofulvin-producing fungus Xylaria cubensis strain G536.</title>
        <authorList>
            <person name="Mead M.E."/>
            <person name="Raja H.A."/>
            <person name="Steenwyk J.L."/>
            <person name="Knowles S.L."/>
            <person name="Oberlies N.H."/>
            <person name="Rokas A."/>
        </authorList>
    </citation>
    <scope>NUCLEOTIDE SEQUENCE [LARGE SCALE GENOMIC DNA]</scope>
    <source>
        <strain evidence="2">G536</strain>
    </source>
</reference>
<dbReference type="OrthoDB" id="4754268at2759"/>
<gene>
    <name evidence="1" type="ORF">FHL15_010837</name>
</gene>
<name>A0A553HJY9_9PEZI</name>
<dbReference type="Proteomes" id="UP000319160">
    <property type="component" value="Unassembled WGS sequence"/>
</dbReference>
<evidence type="ECO:0000313" key="2">
    <source>
        <dbReference type="Proteomes" id="UP000319160"/>
    </source>
</evidence>
<sequence length="170" mass="18629">MEPAPDSGSTATQATTITTITTTTAATIANTAPANAPARRSHPCGIDNCPFTSATAKGIREHQKNKHLGTECYWLLPDGEFCSHTTASHEELYEHFNQAHLRPARQNGPSHQCPWPGTPGIPIPGGPPVLPEGRCQHIFQNSSSAERHAREHQYKIWRVIDSVVWPLPQQ</sequence>
<evidence type="ECO:0000313" key="1">
    <source>
        <dbReference type="EMBL" id="TRX88270.1"/>
    </source>
</evidence>
<protein>
    <submittedName>
        <fullName evidence="1">Uncharacterized protein</fullName>
    </submittedName>
</protein>
<organism evidence="1 2">
    <name type="scientific">Xylaria flabelliformis</name>
    <dbReference type="NCBI Taxonomy" id="2512241"/>
    <lineage>
        <taxon>Eukaryota</taxon>
        <taxon>Fungi</taxon>
        <taxon>Dikarya</taxon>
        <taxon>Ascomycota</taxon>
        <taxon>Pezizomycotina</taxon>
        <taxon>Sordariomycetes</taxon>
        <taxon>Xylariomycetidae</taxon>
        <taxon>Xylariales</taxon>
        <taxon>Xylariaceae</taxon>
        <taxon>Xylaria</taxon>
    </lineage>
</organism>
<dbReference type="AlphaFoldDB" id="A0A553HJY9"/>
<accession>A0A553HJY9</accession>
<comment type="caution">
    <text evidence="1">The sequence shown here is derived from an EMBL/GenBank/DDBJ whole genome shotgun (WGS) entry which is preliminary data.</text>
</comment>